<protein>
    <recommendedName>
        <fullName evidence="4">DUF2335 domain-containing protein</fullName>
    </recommendedName>
</protein>
<accession>A0A0M4RKR0</accession>
<keyword evidence="1" id="KW-0472">Membrane</keyword>
<proteinExistence type="predicted"/>
<feature type="transmembrane region" description="Helical" evidence="1">
    <location>
        <begin position="104"/>
        <end position="124"/>
    </location>
</feature>
<feature type="transmembrane region" description="Helical" evidence="1">
    <location>
        <begin position="81"/>
        <end position="98"/>
    </location>
</feature>
<evidence type="ECO:0000313" key="3">
    <source>
        <dbReference type="Proteomes" id="UP000063147"/>
    </source>
</evidence>
<gene>
    <name evidence="2" type="ORF">RN98_07120</name>
</gene>
<dbReference type="AlphaFoldDB" id="A0A0M4RKR0"/>
<evidence type="ECO:0008006" key="4">
    <source>
        <dbReference type="Google" id="ProtNLM"/>
    </source>
</evidence>
<dbReference type="PATRIC" id="fig|76859.3.peg.1431"/>
<dbReference type="OrthoDB" id="1371234at2"/>
<sequence length="129" mass="14364">MAKNSKQDSDNYKNNKIAKIGITKIHSGPLPDPETLIKYNQVYPNLAKEIVEMAKKQSEHRQYLEREQVISETKLRLRGQLIGGCAIVILIILGFVLILNDKNIAGASAVIIALIGIIYSISYGKNKDK</sequence>
<evidence type="ECO:0000313" key="2">
    <source>
        <dbReference type="EMBL" id="ALF17954.1"/>
    </source>
</evidence>
<evidence type="ECO:0000256" key="1">
    <source>
        <dbReference type="SAM" id="Phobius"/>
    </source>
</evidence>
<dbReference type="Proteomes" id="UP000063147">
    <property type="component" value="Chromosome"/>
</dbReference>
<name>A0A0M4RKR0_9FUSO</name>
<keyword evidence="1" id="KW-1133">Transmembrane helix</keyword>
<organism evidence="2">
    <name type="scientific">Fusobacterium animalis</name>
    <dbReference type="NCBI Taxonomy" id="76859"/>
    <lineage>
        <taxon>Bacteria</taxon>
        <taxon>Fusobacteriati</taxon>
        <taxon>Fusobacteriota</taxon>
        <taxon>Fusobacteriia</taxon>
        <taxon>Fusobacteriales</taxon>
        <taxon>Fusobacteriaceae</taxon>
        <taxon>Fusobacterium</taxon>
    </lineage>
</organism>
<keyword evidence="1" id="KW-0812">Transmembrane</keyword>
<dbReference type="EMBL" id="CP012713">
    <property type="protein sequence ID" value="ALF17954.1"/>
    <property type="molecule type" value="Genomic_DNA"/>
</dbReference>
<dbReference type="Pfam" id="PF10097">
    <property type="entry name" value="DUF2335"/>
    <property type="match status" value="1"/>
</dbReference>
<dbReference type="InterPro" id="IPR019284">
    <property type="entry name" value="RP532"/>
</dbReference>
<dbReference type="RefSeq" id="WP_060676287.1">
    <property type="nucleotide sequence ID" value="NZ_CP012713.1"/>
</dbReference>
<reference evidence="2 3" key="1">
    <citation type="submission" date="2015-09" db="EMBL/GenBank/DDBJ databases">
        <authorList>
            <person name="Jackson K.R."/>
            <person name="Lunt B.L."/>
            <person name="Fisher J.N.B."/>
            <person name="Gardner A.V."/>
            <person name="Bailey M.E."/>
            <person name="Deus L.M."/>
            <person name="Earl A.S."/>
            <person name="Gibby P.D."/>
            <person name="Hartmann K.A."/>
            <person name="Liu J.E."/>
            <person name="Manci A.M."/>
            <person name="Nielsen D.A."/>
            <person name="Solomon M.B."/>
            <person name="Breakwell D.P."/>
            <person name="Burnett S.H."/>
            <person name="Grose J.H."/>
        </authorList>
    </citation>
    <scope>NUCLEOTIDE SEQUENCE [LARGE SCALE GENOMIC DNA]</scope>
    <source>
        <strain evidence="2 3">KCOM 1279</strain>
    </source>
</reference>